<evidence type="ECO:0000256" key="3">
    <source>
        <dbReference type="PIRSR" id="PIRSR606823-1"/>
    </source>
</evidence>
<evidence type="ECO:0000256" key="5">
    <source>
        <dbReference type="RuleBase" id="RU366019"/>
    </source>
</evidence>
<dbReference type="STRING" id="112090.W4G6U6"/>
<comment type="catalytic activity">
    <reaction evidence="5">
        <text>an N-acylsphing-4-enine + H2O = sphing-4-enine + a fatty acid</text>
        <dbReference type="Rhea" id="RHEA:20856"/>
        <dbReference type="ChEBI" id="CHEBI:15377"/>
        <dbReference type="ChEBI" id="CHEBI:28868"/>
        <dbReference type="ChEBI" id="CHEBI:52639"/>
        <dbReference type="ChEBI" id="CHEBI:57756"/>
        <dbReference type="EC" id="3.5.1.23"/>
    </reaction>
</comment>
<dbReference type="GO" id="GO:0042759">
    <property type="term" value="P:long-chain fatty acid biosynthetic process"/>
    <property type="evidence" value="ECO:0007669"/>
    <property type="project" value="TreeGrafter"/>
</dbReference>
<comment type="similarity">
    <text evidence="1 5">Belongs to the neutral ceramidase family.</text>
</comment>
<dbReference type="GO" id="GO:0005576">
    <property type="term" value="C:extracellular region"/>
    <property type="evidence" value="ECO:0007669"/>
    <property type="project" value="TreeGrafter"/>
</dbReference>
<accession>W4G6U6</accession>
<dbReference type="InterPro" id="IPR031329">
    <property type="entry name" value="NEUT/ALK_ceramidase_N"/>
</dbReference>
<evidence type="ECO:0000256" key="4">
    <source>
        <dbReference type="PIRSR" id="PIRSR606823-2"/>
    </source>
</evidence>
<feature type="binding site" evidence="4">
    <location>
        <position position="425"/>
    </location>
    <ligand>
        <name>Zn(2+)</name>
        <dbReference type="ChEBI" id="CHEBI:29105"/>
    </ligand>
</feature>
<feature type="region of interest" description="Disordered" evidence="6">
    <location>
        <begin position="698"/>
        <end position="736"/>
    </location>
</feature>
<dbReference type="GO" id="GO:0046872">
    <property type="term" value="F:metal ion binding"/>
    <property type="evidence" value="ECO:0007669"/>
    <property type="project" value="UniProtKB-KW"/>
</dbReference>
<dbReference type="OrthoDB" id="191371at2759"/>
<dbReference type="EMBL" id="KI913143">
    <property type="protein sequence ID" value="ETV74638.1"/>
    <property type="molecule type" value="Genomic_DNA"/>
</dbReference>
<name>W4G6U6_APHAT</name>
<dbReference type="InterPro" id="IPR031331">
    <property type="entry name" value="NEUT/ALK_ceramidase_C"/>
</dbReference>
<evidence type="ECO:0000313" key="9">
    <source>
        <dbReference type="EMBL" id="ETV74638.1"/>
    </source>
</evidence>
<dbReference type="EC" id="3.5.1.23" evidence="5"/>
<feature type="binding site" evidence="4">
    <location>
        <position position="462"/>
    </location>
    <ligand>
        <name>Zn(2+)</name>
        <dbReference type="ChEBI" id="CHEBI:29105"/>
    </ligand>
</feature>
<dbReference type="Gene3D" id="2.60.40.2300">
    <property type="entry name" value="Neutral/alkaline non-lysosomal ceramidase, C-terminal domain"/>
    <property type="match status" value="1"/>
</dbReference>
<gene>
    <name evidence="9" type="ORF">H257_10771</name>
</gene>
<dbReference type="PANTHER" id="PTHR12670:SF1">
    <property type="entry name" value="NEUTRAL CERAMIDASE"/>
    <property type="match status" value="1"/>
</dbReference>
<dbReference type="GeneID" id="20812767"/>
<feature type="active site" description="Nucleophile" evidence="3">
    <location>
        <position position="266"/>
    </location>
</feature>
<keyword evidence="4" id="KW-0862">Zinc</keyword>
<dbReference type="Pfam" id="PF17048">
    <property type="entry name" value="Ceramidse_alk_C"/>
    <property type="match status" value="1"/>
</dbReference>
<dbReference type="VEuPathDB" id="FungiDB:H257_10771"/>
<evidence type="ECO:0000256" key="2">
    <source>
        <dbReference type="ARBA" id="ARBA00022801"/>
    </source>
</evidence>
<keyword evidence="2 5" id="KW-0378">Hydrolase</keyword>
<dbReference type="GO" id="GO:0016020">
    <property type="term" value="C:membrane"/>
    <property type="evidence" value="ECO:0007669"/>
    <property type="project" value="GOC"/>
</dbReference>
<feature type="binding site" evidence="4">
    <location>
        <position position="103"/>
    </location>
    <ligand>
        <name>Zn(2+)</name>
        <dbReference type="ChEBI" id="CHEBI:29105"/>
    </ligand>
</feature>
<keyword evidence="5" id="KW-0443">Lipid metabolism</keyword>
<keyword evidence="4" id="KW-0479">Metal-binding</keyword>
<dbReference type="AlphaFoldDB" id="W4G6U6"/>
<organism evidence="9">
    <name type="scientific">Aphanomyces astaci</name>
    <name type="common">Crayfish plague agent</name>
    <dbReference type="NCBI Taxonomy" id="112090"/>
    <lineage>
        <taxon>Eukaryota</taxon>
        <taxon>Sar</taxon>
        <taxon>Stramenopiles</taxon>
        <taxon>Oomycota</taxon>
        <taxon>Saprolegniomycetes</taxon>
        <taxon>Saprolegniales</taxon>
        <taxon>Verrucalvaceae</taxon>
        <taxon>Aphanomyces</taxon>
    </lineage>
</organism>
<evidence type="ECO:0000256" key="6">
    <source>
        <dbReference type="SAM" id="MobiDB-lite"/>
    </source>
</evidence>
<dbReference type="GO" id="GO:0046514">
    <property type="term" value="P:ceramide catabolic process"/>
    <property type="evidence" value="ECO:0007669"/>
    <property type="project" value="InterPro"/>
</dbReference>
<proteinExistence type="inferred from homology"/>
<protein>
    <recommendedName>
        <fullName evidence="5">Neutral ceramidase</fullName>
        <ecNumber evidence="5">3.5.1.23</ecNumber>
    </recommendedName>
</protein>
<feature type="domain" description="Neutral/alkaline non-lysosomal ceramidase N-terminal" evidence="7">
    <location>
        <begin position="2"/>
        <end position="491"/>
    </location>
</feature>
<sequence>MRLGAAMYDITGPAAEAGMFGYAQIHQATTGIHMRLRSRAFVFHDDSTSVADDETKHFAFVSVDTGCISELITQSVIARLQAHDDVFPSSTFQTHNVMLSATHTHCAPGGLSEYPLYSMHPPLKGFDKQNFECVVAGIVKSIVRAYRNLQPGVIRVARGDCLGASINRSVEAYNANPIEERQQYAHNTDKEMTLWRLDGTDGFPIGMINWFAVHPTSMGSWFTLITGDNKGYASYEFERERGTVHLMDRPRCFVAAFAQSNEGDVSPNIFGPRTSANEHHDLERMEIVAEAQLETARHLYMSAATAAPEATSAIRCVHQYVDYNSIALGTKWHVHKECSPSTSSGCIGVSMLSGTHFDGRGVRLIPEGLQWGAKCWFTLMPQTQSMQKEKPIIFPTASTGMSPSILPLQLVVLGPSLVLAAMPFETTTMAGRRLRRSIAAALELPTANTVVLAGLANAYCGYMTTREEYAIQRYEGASTHFGPNQLVATQQQFDELATALRLRTLPPSAPQPHKVSTSNWHTPVLHDSAGGASWRFGQVVVDEERQSLGPGDIAQAVFCAGHPKNDLRVQSTFLEIQRWRSFAGCGCGSGSGGVWVLHADDSDPQTFFHWKRSGLSASLVTIVWHIPPSTPPGRYRIKHNGHYKQHWNNDVVVAYCGVSRAFDVDEVAKGSTKPVGDTLAETLQETNVLYRVPEPTTVRMGHADEKEEAEMDWTSPSLKRRMTGGRWPSGKWKQDG</sequence>
<dbReference type="RefSeq" id="XP_009835725.1">
    <property type="nucleotide sequence ID" value="XM_009837423.1"/>
</dbReference>
<evidence type="ECO:0000259" key="7">
    <source>
        <dbReference type="Pfam" id="PF04734"/>
    </source>
</evidence>
<comment type="cofactor">
    <cofactor evidence="4">
        <name>Zn(2+)</name>
        <dbReference type="ChEBI" id="CHEBI:29105"/>
    </cofactor>
    <text evidence="4">Binds 1 zinc ion per subunit.</text>
</comment>
<feature type="domain" description="Neutral/alkaline non-lysosomal ceramidase C-terminal" evidence="8">
    <location>
        <begin position="493"/>
        <end position="664"/>
    </location>
</feature>
<dbReference type="InterPro" id="IPR006823">
    <property type="entry name" value="Ceramidase_alk"/>
</dbReference>
<evidence type="ECO:0000259" key="8">
    <source>
        <dbReference type="Pfam" id="PF17048"/>
    </source>
</evidence>
<evidence type="ECO:0000256" key="1">
    <source>
        <dbReference type="ARBA" id="ARBA00009835"/>
    </source>
</evidence>
<reference evidence="9" key="1">
    <citation type="submission" date="2013-12" db="EMBL/GenBank/DDBJ databases">
        <title>The Genome Sequence of Aphanomyces astaci APO3.</title>
        <authorList>
            <consortium name="The Broad Institute Genomics Platform"/>
            <person name="Russ C."/>
            <person name="Tyler B."/>
            <person name="van West P."/>
            <person name="Dieguez-Uribeondo J."/>
            <person name="Young S.K."/>
            <person name="Zeng Q."/>
            <person name="Gargeya S."/>
            <person name="Fitzgerald M."/>
            <person name="Abouelleil A."/>
            <person name="Alvarado L."/>
            <person name="Chapman S.B."/>
            <person name="Gainer-Dewar J."/>
            <person name="Goldberg J."/>
            <person name="Griggs A."/>
            <person name="Gujja S."/>
            <person name="Hansen M."/>
            <person name="Howarth C."/>
            <person name="Imamovic A."/>
            <person name="Ireland A."/>
            <person name="Larimer J."/>
            <person name="McCowan C."/>
            <person name="Murphy C."/>
            <person name="Pearson M."/>
            <person name="Poon T.W."/>
            <person name="Priest M."/>
            <person name="Roberts A."/>
            <person name="Saif S."/>
            <person name="Shea T."/>
            <person name="Sykes S."/>
            <person name="Wortman J."/>
            <person name="Nusbaum C."/>
            <person name="Birren B."/>
        </authorList>
    </citation>
    <scope>NUCLEOTIDE SEQUENCE [LARGE SCALE GENOMIC DNA]</scope>
    <source>
        <strain evidence="9">APO3</strain>
    </source>
</reference>
<dbReference type="PANTHER" id="PTHR12670">
    <property type="entry name" value="CERAMIDASE"/>
    <property type="match status" value="1"/>
</dbReference>
<dbReference type="InterPro" id="IPR038445">
    <property type="entry name" value="NCDase_C_sf"/>
</dbReference>
<feature type="binding site" evidence="4">
    <location>
        <position position="214"/>
    </location>
    <ligand>
        <name>Zn(2+)</name>
        <dbReference type="ChEBI" id="CHEBI:29105"/>
    </ligand>
</feature>
<dbReference type="GO" id="GO:0046512">
    <property type="term" value="P:sphingosine biosynthetic process"/>
    <property type="evidence" value="ECO:0007669"/>
    <property type="project" value="TreeGrafter"/>
</dbReference>
<dbReference type="Pfam" id="PF04734">
    <property type="entry name" value="Ceramidase_alk"/>
    <property type="match status" value="1"/>
</dbReference>
<dbReference type="GO" id="GO:0017040">
    <property type="term" value="F:N-acylsphingosine amidohydrolase activity"/>
    <property type="evidence" value="ECO:0007669"/>
    <property type="project" value="UniProtKB-UniRule"/>
</dbReference>
<keyword evidence="5" id="KW-0746">Sphingolipid metabolism</keyword>